<gene>
    <name evidence="2" type="ORF">BKCO1_7500030</name>
</gene>
<comment type="caution">
    <text evidence="2">The sequence shown here is derived from an EMBL/GenBank/DDBJ whole genome shotgun (WGS) entry which is preliminary data.</text>
</comment>
<name>A0A1J9RB71_9PEZI</name>
<organism evidence="2 3">
    <name type="scientific">Diplodia corticola</name>
    <dbReference type="NCBI Taxonomy" id="236234"/>
    <lineage>
        <taxon>Eukaryota</taxon>
        <taxon>Fungi</taxon>
        <taxon>Dikarya</taxon>
        <taxon>Ascomycota</taxon>
        <taxon>Pezizomycotina</taxon>
        <taxon>Dothideomycetes</taxon>
        <taxon>Dothideomycetes incertae sedis</taxon>
        <taxon>Botryosphaeriales</taxon>
        <taxon>Botryosphaeriaceae</taxon>
        <taxon>Diplodia</taxon>
    </lineage>
</organism>
<protein>
    <submittedName>
        <fullName evidence="2">Uncharacterized protein</fullName>
    </submittedName>
</protein>
<proteinExistence type="predicted"/>
<evidence type="ECO:0000313" key="2">
    <source>
        <dbReference type="EMBL" id="OJD29675.1"/>
    </source>
</evidence>
<dbReference type="EMBL" id="MNUE01000075">
    <property type="protein sequence ID" value="OJD29675.1"/>
    <property type="molecule type" value="Genomic_DNA"/>
</dbReference>
<dbReference type="AlphaFoldDB" id="A0A1J9RB71"/>
<dbReference type="RefSeq" id="XP_020125935.1">
    <property type="nucleotide sequence ID" value="XM_020278945.1"/>
</dbReference>
<reference evidence="2 3" key="1">
    <citation type="submission" date="2016-10" db="EMBL/GenBank/DDBJ databases">
        <title>Proteomics and genomics reveal pathogen-plant mechanisms compatible with a hemibiotrophic lifestyle of Diplodia corticola.</title>
        <authorList>
            <person name="Fernandes I."/>
            <person name="De Jonge R."/>
            <person name="Van De Peer Y."/>
            <person name="Devreese B."/>
            <person name="Alves A."/>
            <person name="Esteves A.C."/>
        </authorList>
    </citation>
    <scope>NUCLEOTIDE SEQUENCE [LARGE SCALE GENOMIC DNA]</scope>
    <source>
        <strain evidence="2 3">CBS 112549</strain>
    </source>
</reference>
<evidence type="ECO:0000256" key="1">
    <source>
        <dbReference type="SAM" id="MobiDB-lite"/>
    </source>
</evidence>
<dbReference type="GeneID" id="31019207"/>
<dbReference type="OrthoDB" id="3431997at2759"/>
<feature type="region of interest" description="Disordered" evidence="1">
    <location>
        <begin position="1"/>
        <end position="23"/>
    </location>
</feature>
<sequence>MSFEKKPLYQAPQAPFQPPPPAYTAVPYPYPNAPVQPPQHANHFAYTESYPQNFGTAAAPQPIAAPFPQPTTFSPPPALRVFPATINGYYSWKSSTTIYLGPSKDTRTHALKVHDSLFSSKQTLALHAGPGTGPEHAVMASVQSRGYKDKEFVVTASGAAMGGSDAVVQVHGVKTSMMSEAARFEVDVGYGRVEAFEWRSSHGEDIKEVATGSSFGWKLVRLSEHGGPTGMGRGFANDGKEIVAVVAHNASWSASKGLRFAFLGSGLAGAFGEVWEVVAMASGLKLWYKDVEHMASAASG</sequence>
<accession>A0A1J9RB71</accession>
<dbReference type="Proteomes" id="UP000183809">
    <property type="component" value="Unassembled WGS sequence"/>
</dbReference>
<keyword evidence="3" id="KW-1185">Reference proteome</keyword>
<evidence type="ECO:0000313" key="3">
    <source>
        <dbReference type="Proteomes" id="UP000183809"/>
    </source>
</evidence>